<accession>A0AAV1AQ16</accession>
<gene>
    <name evidence="2" type="ORF">VFH_IV224880</name>
</gene>
<dbReference type="Proteomes" id="UP001157006">
    <property type="component" value="Chromosome 4"/>
</dbReference>
<dbReference type="EMBL" id="OX451739">
    <property type="protein sequence ID" value="CAI8611343.1"/>
    <property type="molecule type" value="Genomic_DNA"/>
</dbReference>
<sequence>MRKGAQLSDAHRDALIAPITDEEIYNSLKSINDTTASGSDGYSSKFYKASWEVIKNDMIKAVREFFEKNRIYKEGSPSVQWMHIDYNPQNWDEQLGWVLKNSKGKGHIASILKALNLLSQVVQWEILQRWYFLEYQKHSFSLNQVIQANKNQKKTKSPSKLSLLVPAKIMGFSSKRNPINIAREVEDDSIEELDRSDPNDSDNEKYTKYEKFRGELMNNDFQ</sequence>
<name>A0AAV1AQ16_VICFA</name>
<feature type="compositionally biased region" description="Basic and acidic residues" evidence="1">
    <location>
        <begin position="192"/>
        <end position="209"/>
    </location>
</feature>
<proteinExistence type="predicted"/>
<reference evidence="2 3" key="1">
    <citation type="submission" date="2023-01" db="EMBL/GenBank/DDBJ databases">
        <authorList>
            <person name="Kreplak J."/>
        </authorList>
    </citation>
    <scope>NUCLEOTIDE SEQUENCE [LARGE SCALE GENOMIC DNA]</scope>
</reference>
<evidence type="ECO:0000313" key="3">
    <source>
        <dbReference type="Proteomes" id="UP001157006"/>
    </source>
</evidence>
<feature type="region of interest" description="Disordered" evidence="1">
    <location>
        <begin position="187"/>
        <end position="209"/>
    </location>
</feature>
<evidence type="ECO:0000313" key="2">
    <source>
        <dbReference type="EMBL" id="CAI8611343.1"/>
    </source>
</evidence>
<evidence type="ECO:0000256" key="1">
    <source>
        <dbReference type="SAM" id="MobiDB-lite"/>
    </source>
</evidence>
<protein>
    <submittedName>
        <fullName evidence="2">Uncharacterized protein</fullName>
    </submittedName>
</protein>
<keyword evidence="3" id="KW-1185">Reference proteome</keyword>
<organism evidence="2 3">
    <name type="scientific">Vicia faba</name>
    <name type="common">Broad bean</name>
    <name type="synonym">Faba vulgaris</name>
    <dbReference type="NCBI Taxonomy" id="3906"/>
    <lineage>
        <taxon>Eukaryota</taxon>
        <taxon>Viridiplantae</taxon>
        <taxon>Streptophyta</taxon>
        <taxon>Embryophyta</taxon>
        <taxon>Tracheophyta</taxon>
        <taxon>Spermatophyta</taxon>
        <taxon>Magnoliopsida</taxon>
        <taxon>eudicotyledons</taxon>
        <taxon>Gunneridae</taxon>
        <taxon>Pentapetalae</taxon>
        <taxon>rosids</taxon>
        <taxon>fabids</taxon>
        <taxon>Fabales</taxon>
        <taxon>Fabaceae</taxon>
        <taxon>Papilionoideae</taxon>
        <taxon>50 kb inversion clade</taxon>
        <taxon>NPAAA clade</taxon>
        <taxon>Hologalegina</taxon>
        <taxon>IRL clade</taxon>
        <taxon>Fabeae</taxon>
        <taxon>Vicia</taxon>
    </lineage>
</organism>
<dbReference type="AlphaFoldDB" id="A0AAV1AQ16"/>